<dbReference type="InterPro" id="IPR041881">
    <property type="entry name" value="PqqD_sf"/>
</dbReference>
<sequence length="105" mass="12139">MTKGKGREIIWLLAEKFRTNPEFIYREIAGEFVLIPSGETARQFNGLASLNKTGVFLWKLLEQERTLKELSIAFAEEYELTEEQSLEDVTAFLELALTRKLIIRS</sequence>
<dbReference type="EMBL" id="VMSO01000011">
    <property type="protein sequence ID" value="KAA8501217.1"/>
    <property type="molecule type" value="Genomic_DNA"/>
</dbReference>
<dbReference type="InterPro" id="IPR008792">
    <property type="entry name" value="PQQD"/>
</dbReference>
<gene>
    <name evidence="1" type="ORF">FNY66_09855</name>
</gene>
<dbReference type="OrthoDB" id="1752996at2"/>
<keyword evidence="2" id="KW-1185">Reference proteome</keyword>
<evidence type="ECO:0000313" key="2">
    <source>
        <dbReference type="Proteomes" id="UP000322025"/>
    </source>
</evidence>
<accession>A0A5M9HX51</accession>
<protein>
    <submittedName>
        <fullName evidence="1">PqqD family protein</fullName>
    </submittedName>
</protein>
<evidence type="ECO:0000313" key="1">
    <source>
        <dbReference type="EMBL" id="KAA8501217.1"/>
    </source>
</evidence>
<proteinExistence type="predicted"/>
<reference evidence="1" key="1">
    <citation type="submission" date="2019-07" db="EMBL/GenBank/DDBJ databases">
        <authorList>
            <person name="Wongkuna S."/>
            <person name="Scaria J."/>
        </authorList>
    </citation>
    <scope>NUCLEOTIDE SEQUENCE [LARGE SCALE GENOMIC DNA]</scope>
    <source>
        <strain evidence="1">SW178</strain>
    </source>
</reference>
<organism evidence="1 2">
    <name type="scientific">Mediterraneibacter catenae</name>
    <dbReference type="NCBI Taxonomy" id="2594882"/>
    <lineage>
        <taxon>Bacteria</taxon>
        <taxon>Bacillati</taxon>
        <taxon>Bacillota</taxon>
        <taxon>Clostridia</taxon>
        <taxon>Lachnospirales</taxon>
        <taxon>Lachnospiraceae</taxon>
        <taxon>Mediterraneibacter</taxon>
    </lineage>
</organism>
<comment type="caution">
    <text evidence="1">The sequence shown here is derived from an EMBL/GenBank/DDBJ whole genome shotgun (WGS) entry which is preliminary data.</text>
</comment>
<dbReference type="Gene3D" id="1.10.10.1150">
    <property type="entry name" value="Coenzyme PQQ synthesis protein D (PqqD)"/>
    <property type="match status" value="1"/>
</dbReference>
<dbReference type="AlphaFoldDB" id="A0A5M9HX51"/>
<dbReference type="Proteomes" id="UP000322025">
    <property type="component" value="Unassembled WGS sequence"/>
</dbReference>
<dbReference type="Pfam" id="PF05402">
    <property type="entry name" value="PqqD"/>
    <property type="match status" value="1"/>
</dbReference>
<name>A0A5M9HX51_9FIRM</name>